<dbReference type="Gene3D" id="3.30.70.330">
    <property type="match status" value="1"/>
</dbReference>
<evidence type="ECO:0000313" key="2">
    <source>
        <dbReference type="RefSeq" id="XP_007941280.1"/>
    </source>
</evidence>
<gene>
    <name evidence="2" type="primary">LOC103198881</name>
</gene>
<dbReference type="AlphaFoldDB" id="A0A8B7A002"/>
<proteinExistence type="predicted"/>
<dbReference type="RefSeq" id="XP_007941280.1">
    <property type="nucleotide sequence ID" value="XM_007943089.1"/>
</dbReference>
<dbReference type="GeneID" id="103198881"/>
<evidence type="ECO:0000313" key="1">
    <source>
        <dbReference type="Proteomes" id="UP000694850"/>
    </source>
</evidence>
<dbReference type="Proteomes" id="UP000694850">
    <property type="component" value="Unplaced"/>
</dbReference>
<organism evidence="1 2">
    <name type="scientific">Orycteropus afer afer</name>
    <dbReference type="NCBI Taxonomy" id="1230840"/>
    <lineage>
        <taxon>Eukaryota</taxon>
        <taxon>Metazoa</taxon>
        <taxon>Chordata</taxon>
        <taxon>Craniata</taxon>
        <taxon>Vertebrata</taxon>
        <taxon>Euteleostomi</taxon>
        <taxon>Mammalia</taxon>
        <taxon>Eutheria</taxon>
        <taxon>Afrotheria</taxon>
        <taxon>Tubulidentata</taxon>
        <taxon>Orycteropodidae</taxon>
        <taxon>Orycteropus</taxon>
    </lineage>
</organism>
<accession>A0A8B7A002</accession>
<protein>
    <submittedName>
        <fullName evidence="2">60S ribosomal protein L23a-like</fullName>
    </submittedName>
</protein>
<dbReference type="OrthoDB" id="1267328at2759"/>
<dbReference type="InterPro" id="IPR012677">
    <property type="entry name" value="Nucleotide-bd_a/b_plait_sf"/>
</dbReference>
<keyword evidence="1" id="KW-1185">Reference proteome</keyword>
<reference evidence="2" key="1">
    <citation type="submission" date="2025-08" db="UniProtKB">
        <authorList>
            <consortium name="RefSeq"/>
        </authorList>
    </citation>
    <scope>IDENTIFICATION</scope>
</reference>
<sequence length="177" mass="20002">MSQDPLHGNHHRCRSLPAYTLRMRALDTRRCPAPHKPGRPWAHGPGLACPRLSTRHGSTAERTRVKKPPSRIPQHYRLGQNERTQTEWSSSLEKLDIRDIFNVCLMRTSLRMTLIKEITYLPSMHQIKQAVRKLCNTDVVKVNNPDGQEEACVQLAPDDEALDVASKTGINSTDSSC</sequence>
<name>A0A8B7A002_ORYAF</name>